<accession>A0A369JCV8</accession>
<dbReference type="InParanoid" id="A0A369JCV8"/>
<proteinExistence type="predicted"/>
<feature type="region of interest" description="Disordered" evidence="1">
    <location>
        <begin position="121"/>
        <end position="144"/>
    </location>
</feature>
<gene>
    <name evidence="2" type="ORF">Hypma_014403</name>
</gene>
<keyword evidence="3" id="KW-1185">Reference proteome</keyword>
<evidence type="ECO:0000313" key="2">
    <source>
        <dbReference type="EMBL" id="RDB19040.1"/>
    </source>
</evidence>
<evidence type="ECO:0000256" key="1">
    <source>
        <dbReference type="SAM" id="MobiDB-lite"/>
    </source>
</evidence>
<dbReference type="AlphaFoldDB" id="A0A369JCV8"/>
<protein>
    <submittedName>
        <fullName evidence="2">Uncharacterized protein</fullName>
    </submittedName>
</protein>
<feature type="region of interest" description="Disordered" evidence="1">
    <location>
        <begin position="157"/>
        <end position="176"/>
    </location>
</feature>
<dbReference type="EMBL" id="LUEZ02000085">
    <property type="protein sequence ID" value="RDB19040.1"/>
    <property type="molecule type" value="Genomic_DNA"/>
</dbReference>
<comment type="caution">
    <text evidence="2">The sequence shown here is derived from an EMBL/GenBank/DDBJ whole genome shotgun (WGS) entry which is preliminary data.</text>
</comment>
<dbReference type="Proteomes" id="UP000076154">
    <property type="component" value="Unassembled WGS sequence"/>
</dbReference>
<sequence>MNPVLRCLGSSPTSTPLQVATYTIRSVQLESFLLDMYLAIRLNFAPVTFETLSPSHSPPTCAFSSPPRVFKSQYIYHPLYPEKPTPRPFTIRCSVSKRTIDDGCAIPPVLALSSSNIPRASESCPSACGPPPSPQHVPSSQMDDDRTLEGEYAHTIQFRGPPNMPARISAPKSTLRWGRREDVCTDTEWMKKR</sequence>
<reference evidence="2" key="1">
    <citation type="submission" date="2018-04" db="EMBL/GenBank/DDBJ databases">
        <title>Whole genome sequencing of Hypsizygus marmoreus.</title>
        <authorList>
            <person name="Choi I.-G."/>
            <person name="Min B."/>
            <person name="Kim J.-G."/>
            <person name="Kim S."/>
            <person name="Oh Y.-L."/>
            <person name="Kong W.-S."/>
            <person name="Park H."/>
            <person name="Jeong J."/>
            <person name="Song E.-S."/>
        </authorList>
    </citation>
    <scope>NUCLEOTIDE SEQUENCE [LARGE SCALE GENOMIC DNA]</scope>
    <source>
        <strain evidence="2">51987-8</strain>
    </source>
</reference>
<name>A0A369JCV8_HYPMA</name>
<organism evidence="2 3">
    <name type="scientific">Hypsizygus marmoreus</name>
    <name type="common">White beech mushroom</name>
    <name type="synonym">Agaricus marmoreus</name>
    <dbReference type="NCBI Taxonomy" id="39966"/>
    <lineage>
        <taxon>Eukaryota</taxon>
        <taxon>Fungi</taxon>
        <taxon>Dikarya</taxon>
        <taxon>Basidiomycota</taxon>
        <taxon>Agaricomycotina</taxon>
        <taxon>Agaricomycetes</taxon>
        <taxon>Agaricomycetidae</taxon>
        <taxon>Agaricales</taxon>
        <taxon>Tricholomatineae</taxon>
        <taxon>Lyophyllaceae</taxon>
        <taxon>Hypsizygus</taxon>
    </lineage>
</organism>
<evidence type="ECO:0000313" key="3">
    <source>
        <dbReference type="Proteomes" id="UP000076154"/>
    </source>
</evidence>